<accession>A0A8H6MQ62</accession>
<feature type="compositionally biased region" description="Polar residues" evidence="1">
    <location>
        <begin position="1"/>
        <end position="11"/>
    </location>
</feature>
<feature type="compositionally biased region" description="Low complexity" evidence="1">
    <location>
        <begin position="96"/>
        <end position="108"/>
    </location>
</feature>
<organism evidence="2 3">
    <name type="scientific">Colletotrichum sojae</name>
    <dbReference type="NCBI Taxonomy" id="2175907"/>
    <lineage>
        <taxon>Eukaryota</taxon>
        <taxon>Fungi</taxon>
        <taxon>Dikarya</taxon>
        <taxon>Ascomycota</taxon>
        <taxon>Pezizomycotina</taxon>
        <taxon>Sordariomycetes</taxon>
        <taxon>Hypocreomycetidae</taxon>
        <taxon>Glomerellales</taxon>
        <taxon>Glomerellaceae</taxon>
        <taxon>Colletotrichum</taxon>
        <taxon>Colletotrichum orchidearum species complex</taxon>
    </lineage>
</organism>
<feature type="region of interest" description="Disordered" evidence="1">
    <location>
        <begin position="1"/>
        <end position="24"/>
    </location>
</feature>
<sequence>MTTPLPTTSDQRPPPTAPVTWDGAVRWAAAATGRSTGRRYAGGSSAAQSLKHLAGLALQGGTLFTVFSPSLSGPYRPYRSSHMPRITHLDNHNHETQTTTTGGAAVRTRPPLHHTAATLELPARALPASP</sequence>
<dbReference type="AlphaFoldDB" id="A0A8H6MQ62"/>
<keyword evidence="3" id="KW-1185">Reference proteome</keyword>
<evidence type="ECO:0000256" key="1">
    <source>
        <dbReference type="SAM" id="MobiDB-lite"/>
    </source>
</evidence>
<gene>
    <name evidence="2" type="ORF">CSOJ01_09758</name>
</gene>
<dbReference type="Proteomes" id="UP000652219">
    <property type="component" value="Unassembled WGS sequence"/>
</dbReference>
<feature type="region of interest" description="Disordered" evidence="1">
    <location>
        <begin position="78"/>
        <end position="108"/>
    </location>
</feature>
<dbReference type="EMBL" id="WIGN01000192">
    <property type="protein sequence ID" value="KAF6805052.1"/>
    <property type="molecule type" value="Genomic_DNA"/>
</dbReference>
<proteinExistence type="predicted"/>
<evidence type="ECO:0000313" key="3">
    <source>
        <dbReference type="Proteomes" id="UP000652219"/>
    </source>
</evidence>
<protein>
    <submittedName>
        <fullName evidence="2">Uncharacterized protein</fullName>
    </submittedName>
</protein>
<name>A0A8H6MQ62_9PEZI</name>
<comment type="caution">
    <text evidence="2">The sequence shown here is derived from an EMBL/GenBank/DDBJ whole genome shotgun (WGS) entry which is preliminary data.</text>
</comment>
<reference evidence="2 3" key="1">
    <citation type="journal article" date="2020" name="Phytopathology">
        <title>Genome Sequence Resources of Colletotrichum truncatum, C. plurivorum, C. musicola, and C. sojae: Four Species Pathogenic to Soybean (Glycine max).</title>
        <authorList>
            <person name="Rogerio F."/>
            <person name="Boufleur T.R."/>
            <person name="Ciampi-Guillardi M."/>
            <person name="Sukno S.A."/>
            <person name="Thon M.R."/>
            <person name="Massola Junior N.S."/>
            <person name="Baroncelli R."/>
        </authorList>
    </citation>
    <scope>NUCLEOTIDE SEQUENCE [LARGE SCALE GENOMIC DNA]</scope>
    <source>
        <strain evidence="2 3">LFN0009</strain>
    </source>
</reference>
<evidence type="ECO:0000313" key="2">
    <source>
        <dbReference type="EMBL" id="KAF6805052.1"/>
    </source>
</evidence>